<evidence type="ECO:0000256" key="1">
    <source>
        <dbReference type="SAM" id="MobiDB-lite"/>
    </source>
</evidence>
<sequence>ASDFVAGGSRMNVFNKMKQVIGEMKEESYRMLFWNSNNDQAFFRDGVSVLPFEVKKATLDQTFKYIEPQIKNNCLTFPHLAFTNIPEKWISDKDITHIYYFTDGQIGYGSCSAYELTDLKQKLADSIVRLFDKHNNIQLNIVTVETNSYDFGNIESMAKAAGCDIYKIVTEKKLTKYITKFMSITPNNLNGFLHINKITPPAGHIPYSDSYFSELKTNEFIQYIYEKINETKSEDELLKIVQNLSVTLSFLIKDKPENIKSSIIRNFCGMFRQTTLDPLFVNFILTESIKRENDGQANIFAEYRAKLKNLFKEANELLFKSVKDALGAEKTFCTIPFENVIVTGATQFIDSPVSVANKSYQQASVALNNIIVPIIPLETKNLSPMNEQCLRQWIRATVGKLFRIDPLGDLIIFMVMGIMLRVISSDVDQTIKDCYRHLVTVMLRKKRLNTNVTELERLEQGELPIPNSGKVEEFYKYMNSVQQYLGMTDYNPLTMWYILCSATGNHKLTAKQSNHCSEAVQQNGLEQKTIMETVMARIREQKMTFRCVNLPVELALEYDCPITLENVSKTGGHKILEHQTVTGYMCSPNYVLSETGYSDLIRSNNCVCPVCYTRLTQANFQKVDPKPDFDLATLQVFDKNTKDIFRTSESDKGSRAVPSGAPKSNQTQTQRPTRNGGLRMEGKGTVIVLEGTVGSGKSTFASMIKEEIEKKGGICIVEGTDKYCKNGSTIQEAVRTVTEELLKLSGSTNPLTVAVIDTCGDRKGKLIFDIDFSGWNRQTVRPNFNQQRIKQYLAWSLRNVLMREPHNAMTNYYLEPTTAGFGKCVEIHSKKSNGVFGKKQSKLFDVQPSTKEMALKMIAENADSYRDFLAESMPLNEQVQKLLASI</sequence>
<organism evidence="2">
    <name type="scientific">Dasosvirus sp</name>
    <dbReference type="NCBI Taxonomy" id="2487764"/>
    <lineage>
        <taxon>Viruses</taxon>
        <taxon>Varidnaviria</taxon>
        <taxon>Bamfordvirae</taxon>
        <taxon>Nucleocytoviricota</taxon>
        <taxon>Megaviricetes</taxon>
        <taxon>Imitervirales</taxon>
        <taxon>Mimiviridae</taxon>
        <taxon>Klosneuvirinae</taxon>
    </lineage>
</organism>
<reference evidence="2" key="1">
    <citation type="submission" date="2018-10" db="EMBL/GenBank/DDBJ databases">
        <title>Hidden diversity of soil giant viruses.</title>
        <authorList>
            <person name="Schulz F."/>
            <person name="Alteio L."/>
            <person name="Goudeau D."/>
            <person name="Ryan E.M."/>
            <person name="Malmstrom R.R."/>
            <person name="Blanchard J."/>
            <person name="Woyke T."/>
        </authorList>
    </citation>
    <scope>NUCLEOTIDE SEQUENCE</scope>
    <source>
        <strain evidence="2">DSV1</strain>
    </source>
</reference>
<name>A0A3G4ZVA5_9VIRU</name>
<proteinExistence type="predicted"/>
<accession>A0A3G4ZVA5</accession>
<keyword evidence="2" id="KW-0067">ATP-binding</keyword>
<dbReference type="CDD" id="cd02019">
    <property type="entry name" value="NK"/>
    <property type="match status" value="1"/>
</dbReference>
<keyword evidence="2" id="KW-0547">Nucleotide-binding</keyword>
<feature type="non-terminal residue" evidence="2">
    <location>
        <position position="1"/>
    </location>
</feature>
<evidence type="ECO:0000313" key="2">
    <source>
        <dbReference type="EMBL" id="AYV77553.1"/>
    </source>
</evidence>
<protein>
    <submittedName>
        <fullName evidence="2">Putative ATP-binding protein</fullName>
    </submittedName>
</protein>
<dbReference type="InterPro" id="IPR027417">
    <property type="entry name" value="P-loop_NTPase"/>
</dbReference>
<gene>
    <name evidence="2" type="ORF">Dasosvirus6_15</name>
</gene>
<feature type="region of interest" description="Disordered" evidence="1">
    <location>
        <begin position="647"/>
        <end position="679"/>
    </location>
</feature>
<dbReference type="EMBL" id="MK072047">
    <property type="protein sequence ID" value="AYV77553.1"/>
    <property type="molecule type" value="Genomic_DNA"/>
</dbReference>
<dbReference type="SUPFAM" id="SSF52540">
    <property type="entry name" value="P-loop containing nucleoside triphosphate hydrolases"/>
    <property type="match status" value="1"/>
</dbReference>
<dbReference type="GO" id="GO:0005524">
    <property type="term" value="F:ATP binding"/>
    <property type="evidence" value="ECO:0007669"/>
    <property type="project" value="UniProtKB-KW"/>
</dbReference>
<dbReference type="Gene3D" id="3.40.50.300">
    <property type="entry name" value="P-loop containing nucleotide triphosphate hydrolases"/>
    <property type="match status" value="1"/>
</dbReference>
<feature type="compositionally biased region" description="Polar residues" evidence="1">
    <location>
        <begin position="662"/>
        <end position="673"/>
    </location>
</feature>